<proteinExistence type="predicted"/>
<feature type="non-terminal residue" evidence="2">
    <location>
        <position position="100"/>
    </location>
</feature>
<dbReference type="Proteomes" id="UP000054359">
    <property type="component" value="Unassembled WGS sequence"/>
</dbReference>
<gene>
    <name evidence="2" type="ORF">X975_04246</name>
</gene>
<evidence type="ECO:0000259" key="1">
    <source>
        <dbReference type="PROSITE" id="PS50104"/>
    </source>
</evidence>
<accession>A0A087TYE2</accession>
<sequence>YRCRRAIAVLTPEFLESSVCAFCTRWAHYLGIEHVQRKLIPLCLRPCATPLILQGTNVIDYTKAEYQDWEYLRLVASLKVVPETTAEAQQASTSSIKISI</sequence>
<evidence type="ECO:0000313" key="2">
    <source>
        <dbReference type="EMBL" id="KFM70131.1"/>
    </source>
</evidence>
<dbReference type="InterPro" id="IPR035897">
    <property type="entry name" value="Toll_tir_struct_dom_sf"/>
</dbReference>
<dbReference type="STRING" id="407821.A0A087TYE2"/>
<evidence type="ECO:0000313" key="3">
    <source>
        <dbReference type="Proteomes" id="UP000054359"/>
    </source>
</evidence>
<organism evidence="2 3">
    <name type="scientific">Stegodyphus mimosarum</name>
    <name type="common">African social velvet spider</name>
    <dbReference type="NCBI Taxonomy" id="407821"/>
    <lineage>
        <taxon>Eukaryota</taxon>
        <taxon>Metazoa</taxon>
        <taxon>Ecdysozoa</taxon>
        <taxon>Arthropoda</taxon>
        <taxon>Chelicerata</taxon>
        <taxon>Arachnida</taxon>
        <taxon>Araneae</taxon>
        <taxon>Araneomorphae</taxon>
        <taxon>Entelegynae</taxon>
        <taxon>Eresoidea</taxon>
        <taxon>Eresidae</taxon>
        <taxon>Stegodyphus</taxon>
    </lineage>
</organism>
<feature type="domain" description="TIR" evidence="1">
    <location>
        <begin position="1"/>
        <end position="78"/>
    </location>
</feature>
<dbReference type="SUPFAM" id="SSF52200">
    <property type="entry name" value="Toll/Interleukin receptor TIR domain"/>
    <property type="match status" value="1"/>
</dbReference>
<dbReference type="InterPro" id="IPR000157">
    <property type="entry name" value="TIR_dom"/>
</dbReference>
<reference evidence="2 3" key="1">
    <citation type="submission" date="2013-11" db="EMBL/GenBank/DDBJ databases">
        <title>Genome sequencing of Stegodyphus mimosarum.</title>
        <authorList>
            <person name="Bechsgaard J."/>
        </authorList>
    </citation>
    <scope>NUCLEOTIDE SEQUENCE [LARGE SCALE GENOMIC DNA]</scope>
</reference>
<dbReference type="OrthoDB" id="10037120at2759"/>
<dbReference type="PROSITE" id="PS50104">
    <property type="entry name" value="TIR"/>
    <property type="match status" value="1"/>
</dbReference>
<dbReference type="EMBL" id="KK117314">
    <property type="protein sequence ID" value="KFM70131.1"/>
    <property type="molecule type" value="Genomic_DNA"/>
</dbReference>
<dbReference type="AlphaFoldDB" id="A0A087TYE2"/>
<name>A0A087TYE2_STEMI</name>
<feature type="non-terminal residue" evidence="2">
    <location>
        <position position="1"/>
    </location>
</feature>
<dbReference type="GO" id="GO:0007165">
    <property type="term" value="P:signal transduction"/>
    <property type="evidence" value="ECO:0007669"/>
    <property type="project" value="InterPro"/>
</dbReference>
<protein>
    <submittedName>
        <fullName evidence="2">Myeloid differentiation primary response protein MyD88</fullName>
    </submittedName>
</protein>
<keyword evidence="3" id="KW-1185">Reference proteome</keyword>
<dbReference type="Gene3D" id="3.40.50.10140">
    <property type="entry name" value="Toll/interleukin-1 receptor homology (TIR) domain"/>
    <property type="match status" value="1"/>
</dbReference>